<dbReference type="FunFam" id="3.40.50.12280:FF:000002">
    <property type="entry name" value="NADH-quinone oxidoreductase subunit B"/>
    <property type="match status" value="1"/>
</dbReference>
<dbReference type="HAMAP" id="MF_01356">
    <property type="entry name" value="NDH1_NuoB"/>
    <property type="match status" value="1"/>
</dbReference>
<keyword evidence="13" id="KW-1185">Reference proteome</keyword>
<dbReference type="GO" id="GO:0009060">
    <property type="term" value="P:aerobic respiration"/>
    <property type="evidence" value="ECO:0007669"/>
    <property type="project" value="TreeGrafter"/>
</dbReference>
<dbReference type="InterPro" id="IPR006138">
    <property type="entry name" value="NADH_UQ_OxRdtase_20Kd_su"/>
</dbReference>
<evidence type="ECO:0000259" key="11">
    <source>
        <dbReference type="Pfam" id="PF01058"/>
    </source>
</evidence>
<organism evidence="12 13">
    <name type="scientific">Propioniciclava sinopodophylli</name>
    <dbReference type="NCBI Taxonomy" id="1837344"/>
    <lineage>
        <taxon>Bacteria</taxon>
        <taxon>Bacillati</taxon>
        <taxon>Actinomycetota</taxon>
        <taxon>Actinomycetes</taxon>
        <taxon>Propionibacteriales</taxon>
        <taxon>Propionibacteriaceae</taxon>
        <taxon>Propioniciclava</taxon>
    </lineage>
</organism>
<keyword evidence="9 10" id="KW-0408">Iron</keyword>
<evidence type="ECO:0000256" key="9">
    <source>
        <dbReference type="HAMAP-Rule" id="MF_01356"/>
    </source>
</evidence>
<feature type="binding site" evidence="9">
    <location>
        <position position="133"/>
    </location>
    <ligand>
        <name>[4Fe-4S] cluster</name>
        <dbReference type="ChEBI" id="CHEBI:49883"/>
    </ligand>
</feature>
<comment type="similarity">
    <text evidence="1 9 10">Belongs to the complex I 20 kDa subunit family.</text>
</comment>
<evidence type="ECO:0000256" key="8">
    <source>
        <dbReference type="ARBA" id="ARBA00062767"/>
    </source>
</evidence>
<dbReference type="GO" id="GO:0015990">
    <property type="term" value="P:electron transport coupled proton transport"/>
    <property type="evidence" value="ECO:0007669"/>
    <property type="project" value="TreeGrafter"/>
</dbReference>
<name>A0A4Q9KCI8_9ACTN</name>
<keyword evidence="9 10" id="KW-0479">Metal-binding</keyword>
<dbReference type="NCBIfam" id="NF005012">
    <property type="entry name" value="PRK06411.1"/>
    <property type="match status" value="1"/>
</dbReference>
<feature type="binding site" evidence="9">
    <location>
        <position position="39"/>
    </location>
    <ligand>
        <name>[4Fe-4S] cluster</name>
        <dbReference type="ChEBI" id="CHEBI:49883"/>
    </ligand>
</feature>
<dbReference type="GO" id="GO:0005886">
    <property type="term" value="C:plasma membrane"/>
    <property type="evidence" value="ECO:0007669"/>
    <property type="project" value="UniProtKB-SubCell"/>
</dbReference>
<comment type="caution">
    <text evidence="12">The sequence shown here is derived from an EMBL/GenBank/DDBJ whole genome shotgun (WGS) entry which is preliminary data.</text>
</comment>
<comment type="function">
    <text evidence="7 9">NDH-1 shuttles electrons from NADH, via FMN and iron-sulfur (Fe-S) centers, to quinones in the respiratory chain. The immediate electron acceptor for the enzyme in this species is believed to be a menaquinone. Couples the redox reaction to proton translocation (for every two electrons transferred, four hydrogen ions are translocated across the cytoplasmic membrane), and thus conserves the redox energy in a proton gradient.</text>
</comment>
<dbReference type="SUPFAM" id="SSF56770">
    <property type="entry name" value="HydA/Nqo6-like"/>
    <property type="match status" value="1"/>
</dbReference>
<dbReference type="GO" id="GO:0045271">
    <property type="term" value="C:respiratory chain complex I"/>
    <property type="evidence" value="ECO:0007669"/>
    <property type="project" value="TreeGrafter"/>
</dbReference>
<dbReference type="Proteomes" id="UP000292373">
    <property type="component" value="Unassembled WGS sequence"/>
</dbReference>
<dbReference type="GO" id="GO:0008137">
    <property type="term" value="F:NADH dehydrogenase (ubiquinone) activity"/>
    <property type="evidence" value="ECO:0007669"/>
    <property type="project" value="InterPro"/>
</dbReference>
<evidence type="ECO:0000256" key="4">
    <source>
        <dbReference type="ARBA" id="ARBA00022719"/>
    </source>
</evidence>
<keyword evidence="3 9" id="KW-0004">4Fe-4S</keyword>
<dbReference type="GO" id="GO:0050136">
    <property type="term" value="F:NADH dehydrogenase (quinone) (non-electrogenic) activity"/>
    <property type="evidence" value="ECO:0007669"/>
    <property type="project" value="UniProtKB-UniRule"/>
</dbReference>
<dbReference type="EMBL" id="SDMQ01000009">
    <property type="protein sequence ID" value="TBT83990.1"/>
    <property type="molecule type" value="Genomic_DNA"/>
</dbReference>
<dbReference type="AlphaFoldDB" id="A0A4Q9KCI8"/>
<comment type="cofactor">
    <cofactor evidence="9">
        <name>[4Fe-4S] cluster</name>
        <dbReference type="ChEBI" id="CHEBI:49883"/>
    </cofactor>
    <text evidence="9">Binds 1 [4Fe-4S] cluster.</text>
</comment>
<protein>
    <recommendedName>
        <fullName evidence="9">NADH-quinone oxidoreductase subunit B</fullName>
        <ecNumber evidence="9">7.1.1.-</ecNumber>
    </recommendedName>
    <alternativeName>
        <fullName evidence="9">NADH dehydrogenase I subunit B</fullName>
    </alternativeName>
    <alternativeName>
        <fullName evidence="9">NDH-1 subunit B</fullName>
    </alternativeName>
</protein>
<dbReference type="PANTHER" id="PTHR11995">
    <property type="entry name" value="NADH DEHYDROGENASE"/>
    <property type="match status" value="1"/>
</dbReference>
<proteinExistence type="inferred from homology"/>
<comment type="subunit">
    <text evidence="8 9">NDH-1 is composed of 14 different subunits. Subunits NuoB, C, D, E, F, and G constitute the peripheral sector of the complex.</text>
</comment>
<keyword evidence="9 10" id="KW-0411">Iron-sulfur</keyword>
<keyword evidence="9" id="KW-1003">Cell membrane</keyword>
<evidence type="ECO:0000256" key="10">
    <source>
        <dbReference type="RuleBase" id="RU004464"/>
    </source>
</evidence>
<comment type="subcellular location">
    <subcellularLocation>
        <location evidence="9">Cell membrane</location>
        <topology evidence="9">Peripheral membrane protein</topology>
        <orientation evidence="9">Cytoplasmic side</orientation>
    </subcellularLocation>
</comment>
<dbReference type="InterPro" id="IPR006137">
    <property type="entry name" value="NADH_UbQ_OxRdtase-like_20kDa"/>
</dbReference>
<dbReference type="Pfam" id="PF01058">
    <property type="entry name" value="Oxidored_q6"/>
    <property type="match status" value="1"/>
</dbReference>
<keyword evidence="9" id="KW-0472">Membrane</keyword>
<feature type="domain" description="NADH:ubiquinone oxidoreductase-like 20kDa subunit" evidence="11">
    <location>
        <begin position="38"/>
        <end position="146"/>
    </location>
</feature>
<dbReference type="GO" id="GO:0005506">
    <property type="term" value="F:iron ion binding"/>
    <property type="evidence" value="ECO:0007669"/>
    <property type="project" value="UniProtKB-UniRule"/>
</dbReference>
<keyword evidence="6 9" id="KW-0520">NAD</keyword>
<evidence type="ECO:0000256" key="5">
    <source>
        <dbReference type="ARBA" id="ARBA00022967"/>
    </source>
</evidence>
<evidence type="ECO:0000256" key="7">
    <source>
        <dbReference type="ARBA" id="ARBA00059953"/>
    </source>
</evidence>
<gene>
    <name evidence="9" type="primary">nuoB</name>
    <name evidence="12" type="ORF">ET989_09985</name>
</gene>
<reference evidence="12 13" key="1">
    <citation type="submission" date="2019-01" db="EMBL/GenBank/DDBJ databases">
        <title>Lactibacter flavus gen. nov., sp. nov., a novel bacterium of the family Propionibacteriaceae isolated from raw milk and dairy products.</title>
        <authorList>
            <person name="Huptas C."/>
            <person name="Wenning M."/>
            <person name="Breitenwieser F."/>
            <person name="Doll E."/>
            <person name="Von Neubeck M."/>
            <person name="Busse H.-J."/>
            <person name="Scherer S."/>
        </authorList>
    </citation>
    <scope>NUCLEOTIDE SEQUENCE [LARGE SCALE GENOMIC DNA]</scope>
    <source>
        <strain evidence="12 13">KCTC 33808</strain>
    </source>
</reference>
<dbReference type="GO" id="GO:0051539">
    <property type="term" value="F:4 iron, 4 sulfur cluster binding"/>
    <property type="evidence" value="ECO:0007669"/>
    <property type="project" value="UniProtKB-KW"/>
</dbReference>
<evidence type="ECO:0000256" key="1">
    <source>
        <dbReference type="ARBA" id="ARBA00009173"/>
    </source>
</evidence>
<dbReference type="Gene3D" id="3.40.50.12280">
    <property type="match status" value="1"/>
</dbReference>
<feature type="binding site" evidence="9">
    <location>
        <position position="38"/>
    </location>
    <ligand>
        <name>[4Fe-4S] cluster</name>
        <dbReference type="ChEBI" id="CHEBI:49883"/>
    </ligand>
</feature>
<dbReference type="PROSITE" id="PS01150">
    <property type="entry name" value="COMPLEX1_20K"/>
    <property type="match status" value="1"/>
</dbReference>
<keyword evidence="2 9" id="KW-0813">Transport</keyword>
<keyword evidence="5 9" id="KW-1278">Translocase</keyword>
<evidence type="ECO:0000313" key="12">
    <source>
        <dbReference type="EMBL" id="TBT83990.1"/>
    </source>
</evidence>
<evidence type="ECO:0000256" key="3">
    <source>
        <dbReference type="ARBA" id="ARBA00022485"/>
    </source>
</evidence>
<evidence type="ECO:0000256" key="6">
    <source>
        <dbReference type="ARBA" id="ARBA00023027"/>
    </source>
</evidence>
<keyword evidence="4 9" id="KW-0874">Quinone</keyword>
<sequence length="185" mass="20280">MGIEDALPESGILTTTIEGIAGWMRRASIMPATFGLACCAIEMMAFGCARYDADRWGQVAFRASPRHADLLIISGRVSQKMAPVMRQVYDQMPGPKWVMAMGVCASSGGMFNNYAIVQGGDHIVPVDVYVPGCPPRPDMFIDGMFKLREIVLRDPMGAHRAKVLEDLEELQLAATPTLEMKGLMR</sequence>
<evidence type="ECO:0000256" key="2">
    <source>
        <dbReference type="ARBA" id="ARBA00022448"/>
    </source>
</evidence>
<evidence type="ECO:0000313" key="13">
    <source>
        <dbReference type="Proteomes" id="UP000292373"/>
    </source>
</evidence>
<dbReference type="GO" id="GO:0048038">
    <property type="term" value="F:quinone binding"/>
    <property type="evidence" value="ECO:0007669"/>
    <property type="project" value="UniProtKB-KW"/>
</dbReference>
<accession>A0A4Q9KCI8</accession>
<dbReference type="NCBIfam" id="TIGR01957">
    <property type="entry name" value="nuoB_fam"/>
    <property type="match status" value="1"/>
</dbReference>
<dbReference type="RefSeq" id="WP_131168479.1">
    <property type="nucleotide sequence ID" value="NZ_CANLBI010000011.1"/>
</dbReference>
<dbReference type="PANTHER" id="PTHR11995:SF14">
    <property type="entry name" value="NADH DEHYDROGENASE [UBIQUINONE] IRON-SULFUR PROTEIN 7, MITOCHONDRIAL"/>
    <property type="match status" value="1"/>
</dbReference>
<dbReference type="EC" id="7.1.1.-" evidence="9"/>
<feature type="binding site" evidence="9">
    <location>
        <position position="104"/>
    </location>
    <ligand>
        <name>[4Fe-4S] cluster</name>
        <dbReference type="ChEBI" id="CHEBI:49883"/>
    </ligand>
</feature>
<dbReference type="OrthoDB" id="9786737at2"/>
<comment type="catalytic activity">
    <reaction evidence="9">
        <text>a quinone + NADH + 5 H(+)(in) = a quinol + NAD(+) + 4 H(+)(out)</text>
        <dbReference type="Rhea" id="RHEA:57888"/>
        <dbReference type="ChEBI" id="CHEBI:15378"/>
        <dbReference type="ChEBI" id="CHEBI:24646"/>
        <dbReference type="ChEBI" id="CHEBI:57540"/>
        <dbReference type="ChEBI" id="CHEBI:57945"/>
        <dbReference type="ChEBI" id="CHEBI:132124"/>
    </reaction>
</comment>